<dbReference type="EMBL" id="FZON01000096">
    <property type="protein sequence ID" value="SNT32078.1"/>
    <property type="molecule type" value="Genomic_DNA"/>
</dbReference>
<gene>
    <name evidence="1" type="ORF">SAMN04488078_10962</name>
</gene>
<evidence type="ECO:0000313" key="2">
    <source>
        <dbReference type="Proteomes" id="UP000198440"/>
    </source>
</evidence>
<proteinExistence type="predicted"/>
<evidence type="ECO:0008006" key="3">
    <source>
        <dbReference type="Google" id="ProtNLM"/>
    </source>
</evidence>
<dbReference type="Proteomes" id="UP000198440">
    <property type="component" value="Unassembled WGS sequence"/>
</dbReference>
<organism evidence="1 2">
    <name type="scientific">Antarctobacter heliothermus</name>
    <dbReference type="NCBI Taxonomy" id="74033"/>
    <lineage>
        <taxon>Bacteria</taxon>
        <taxon>Pseudomonadati</taxon>
        <taxon>Pseudomonadota</taxon>
        <taxon>Alphaproteobacteria</taxon>
        <taxon>Rhodobacterales</taxon>
        <taxon>Roseobacteraceae</taxon>
        <taxon>Antarctobacter</taxon>
    </lineage>
</organism>
<reference evidence="1 2" key="1">
    <citation type="submission" date="2017-06" db="EMBL/GenBank/DDBJ databases">
        <authorList>
            <person name="Kim H.J."/>
            <person name="Triplett B.A."/>
        </authorList>
    </citation>
    <scope>NUCLEOTIDE SEQUENCE [LARGE SCALE GENOMIC DNA]</scope>
    <source>
        <strain evidence="1 2">DSM 11445</strain>
    </source>
</reference>
<evidence type="ECO:0000313" key="1">
    <source>
        <dbReference type="EMBL" id="SNT32078.1"/>
    </source>
</evidence>
<dbReference type="InterPro" id="IPR011006">
    <property type="entry name" value="CheY-like_superfamily"/>
</dbReference>
<dbReference type="SUPFAM" id="SSF52172">
    <property type="entry name" value="CheY-like"/>
    <property type="match status" value="1"/>
</dbReference>
<protein>
    <recommendedName>
        <fullName evidence="3">Response regulatory domain-containing protein</fullName>
    </recommendedName>
</protein>
<dbReference type="AlphaFoldDB" id="A0A239LQC9"/>
<accession>A0A239LQC9</accession>
<name>A0A239LQC9_9RHOB</name>
<sequence length="67" mass="7217">MPGEMRGPDLARACRALEADLPVIFMSGYASEATVHGNGLRAEDVRLMKPVPRVELLGAIERLLAKG</sequence>
<dbReference type="Gene3D" id="3.40.50.2300">
    <property type="match status" value="1"/>
</dbReference>